<gene>
    <name evidence="1" type="ORF">A4U43_C05F24940</name>
</gene>
<organism evidence="1 2">
    <name type="scientific">Asparagus officinalis</name>
    <name type="common">Garden asparagus</name>
    <dbReference type="NCBI Taxonomy" id="4686"/>
    <lineage>
        <taxon>Eukaryota</taxon>
        <taxon>Viridiplantae</taxon>
        <taxon>Streptophyta</taxon>
        <taxon>Embryophyta</taxon>
        <taxon>Tracheophyta</taxon>
        <taxon>Spermatophyta</taxon>
        <taxon>Magnoliopsida</taxon>
        <taxon>Liliopsida</taxon>
        <taxon>Asparagales</taxon>
        <taxon>Asparagaceae</taxon>
        <taxon>Asparagoideae</taxon>
        <taxon>Asparagus</taxon>
    </lineage>
</organism>
<dbReference type="Gramene" id="ONK69623">
    <property type="protein sequence ID" value="ONK69623"/>
    <property type="gene ID" value="A4U43_C05F24940"/>
</dbReference>
<evidence type="ECO:0000313" key="1">
    <source>
        <dbReference type="EMBL" id="ONK69623.1"/>
    </source>
</evidence>
<dbReference type="AlphaFoldDB" id="A0A5P1EVP7"/>
<name>A0A5P1EVP7_ASPOF</name>
<proteinExistence type="predicted"/>
<keyword evidence="2" id="KW-1185">Reference proteome</keyword>
<dbReference type="EMBL" id="CM007385">
    <property type="protein sequence ID" value="ONK69623.1"/>
    <property type="molecule type" value="Genomic_DNA"/>
</dbReference>
<sequence>MGIEEIKSRQRRLSPTAADVTEVNGVCGSRGGKGAWRVIQSLSCKGSESAVDVSVTVPLRTLSCSGSA</sequence>
<reference evidence="2" key="1">
    <citation type="journal article" date="2017" name="Nat. Commun.">
        <title>The asparagus genome sheds light on the origin and evolution of a young Y chromosome.</title>
        <authorList>
            <person name="Harkess A."/>
            <person name="Zhou J."/>
            <person name="Xu C."/>
            <person name="Bowers J.E."/>
            <person name="Van der Hulst R."/>
            <person name="Ayyampalayam S."/>
            <person name="Mercati F."/>
            <person name="Riccardi P."/>
            <person name="McKain M.R."/>
            <person name="Kakrana A."/>
            <person name="Tang H."/>
            <person name="Ray J."/>
            <person name="Groenendijk J."/>
            <person name="Arikit S."/>
            <person name="Mathioni S.M."/>
            <person name="Nakano M."/>
            <person name="Shan H."/>
            <person name="Telgmann-Rauber A."/>
            <person name="Kanno A."/>
            <person name="Yue Z."/>
            <person name="Chen H."/>
            <person name="Li W."/>
            <person name="Chen Y."/>
            <person name="Xu X."/>
            <person name="Zhang Y."/>
            <person name="Luo S."/>
            <person name="Chen H."/>
            <person name="Gao J."/>
            <person name="Mao Z."/>
            <person name="Pires J.C."/>
            <person name="Luo M."/>
            <person name="Kudrna D."/>
            <person name="Wing R.A."/>
            <person name="Meyers B.C."/>
            <person name="Yi K."/>
            <person name="Kong H."/>
            <person name="Lavrijsen P."/>
            <person name="Sunseri F."/>
            <person name="Falavigna A."/>
            <person name="Ye Y."/>
            <person name="Leebens-Mack J.H."/>
            <person name="Chen G."/>
        </authorList>
    </citation>
    <scope>NUCLEOTIDE SEQUENCE [LARGE SCALE GENOMIC DNA]</scope>
    <source>
        <strain evidence="2">cv. DH0086</strain>
    </source>
</reference>
<accession>A0A5P1EVP7</accession>
<evidence type="ECO:0000313" key="2">
    <source>
        <dbReference type="Proteomes" id="UP000243459"/>
    </source>
</evidence>
<protein>
    <submittedName>
        <fullName evidence="1">Uncharacterized protein</fullName>
    </submittedName>
</protein>
<dbReference type="Proteomes" id="UP000243459">
    <property type="component" value="Chromosome 5"/>
</dbReference>